<accession>R7Z0Q1</accession>
<dbReference type="GeneID" id="19904273"/>
<dbReference type="EMBL" id="JH767588">
    <property type="protein sequence ID" value="EON67594.1"/>
    <property type="molecule type" value="Genomic_DNA"/>
</dbReference>
<organism evidence="2 3">
    <name type="scientific">Coniosporium apollinis (strain CBS 100218)</name>
    <name type="common">Rock-inhabiting black yeast</name>
    <dbReference type="NCBI Taxonomy" id="1168221"/>
    <lineage>
        <taxon>Eukaryota</taxon>
        <taxon>Fungi</taxon>
        <taxon>Dikarya</taxon>
        <taxon>Ascomycota</taxon>
        <taxon>Pezizomycotina</taxon>
        <taxon>Dothideomycetes</taxon>
        <taxon>Dothideomycetes incertae sedis</taxon>
        <taxon>Coniosporium</taxon>
    </lineage>
</organism>
<dbReference type="RefSeq" id="XP_007782911.1">
    <property type="nucleotide sequence ID" value="XM_007784721.1"/>
</dbReference>
<protein>
    <submittedName>
        <fullName evidence="2">Uncharacterized protein</fullName>
    </submittedName>
</protein>
<evidence type="ECO:0000313" key="3">
    <source>
        <dbReference type="Proteomes" id="UP000016924"/>
    </source>
</evidence>
<sequence>MPKPRTKRAAEEELQPPASSRSRRSHGSDTQRRGNARQVSTTLEEEEVSKDVNAESRGEKDARASTKTAHVRGVAPSSDDAHVEQFRQTLRAESAALDKLLLDNADRASAATTTFRTTIHARLSSALTPSTTPSTEGATIILQASRALLADYDTAVATFASTALPNLSPAALSAQQARWEADKNEVRRLLELGRRVTLTRIRRGLGVDSRAEGSGEVGVGEEREYEAVAKGFGERSEAAGEGGKRKELGGLGMDETLRYAERGVRRLVKGLPREEEV</sequence>
<keyword evidence="3" id="KW-1185">Reference proteome</keyword>
<reference evidence="3" key="1">
    <citation type="submission" date="2012-06" db="EMBL/GenBank/DDBJ databases">
        <title>The genome sequence of Coniosporium apollinis CBS 100218.</title>
        <authorList>
            <consortium name="The Broad Institute Genome Sequencing Platform"/>
            <person name="Cuomo C."/>
            <person name="Gorbushina A."/>
            <person name="Noack S."/>
            <person name="Walker B."/>
            <person name="Young S.K."/>
            <person name="Zeng Q."/>
            <person name="Gargeya S."/>
            <person name="Fitzgerald M."/>
            <person name="Haas B."/>
            <person name="Abouelleil A."/>
            <person name="Alvarado L."/>
            <person name="Arachchi H.M."/>
            <person name="Berlin A.M."/>
            <person name="Chapman S.B."/>
            <person name="Goldberg J."/>
            <person name="Griggs A."/>
            <person name="Gujja S."/>
            <person name="Hansen M."/>
            <person name="Howarth C."/>
            <person name="Imamovic A."/>
            <person name="Larimer J."/>
            <person name="McCowan C."/>
            <person name="Montmayeur A."/>
            <person name="Murphy C."/>
            <person name="Neiman D."/>
            <person name="Pearson M."/>
            <person name="Priest M."/>
            <person name="Roberts A."/>
            <person name="Saif S."/>
            <person name="Shea T."/>
            <person name="Sisk P."/>
            <person name="Sykes S."/>
            <person name="Wortman J."/>
            <person name="Nusbaum C."/>
            <person name="Birren B."/>
        </authorList>
    </citation>
    <scope>NUCLEOTIDE SEQUENCE [LARGE SCALE GENOMIC DNA]</scope>
    <source>
        <strain evidence="3">CBS 100218</strain>
    </source>
</reference>
<dbReference type="Proteomes" id="UP000016924">
    <property type="component" value="Unassembled WGS sequence"/>
</dbReference>
<evidence type="ECO:0000313" key="2">
    <source>
        <dbReference type="EMBL" id="EON67594.1"/>
    </source>
</evidence>
<dbReference type="OrthoDB" id="3934814at2759"/>
<feature type="compositionally biased region" description="Basic and acidic residues" evidence="1">
    <location>
        <begin position="49"/>
        <end position="64"/>
    </location>
</feature>
<dbReference type="OMA" id="RWEADKN"/>
<gene>
    <name evidence="2" type="ORF">W97_06962</name>
</gene>
<feature type="region of interest" description="Disordered" evidence="1">
    <location>
        <begin position="1"/>
        <end position="82"/>
    </location>
</feature>
<proteinExistence type="predicted"/>
<evidence type="ECO:0000256" key="1">
    <source>
        <dbReference type="SAM" id="MobiDB-lite"/>
    </source>
</evidence>
<dbReference type="HOGENOM" id="CLU_1004780_0_0_1"/>
<name>R7Z0Q1_CONA1</name>
<dbReference type="AlphaFoldDB" id="R7Z0Q1"/>